<evidence type="ECO:0000313" key="1">
    <source>
        <dbReference type="EMBL" id="OJT05222.1"/>
    </source>
</evidence>
<dbReference type="AlphaFoldDB" id="A0A1M2VCA0"/>
<sequence length="68" mass="7411">MQSSALSKASFTMRRAVREAARNTMREGMSMKKMILDVTAKQNVGMAGEQVGMEGKGLGVVGMEMREL</sequence>
<accession>A0A1M2VCA0</accession>
<dbReference type="EMBL" id="MNAD01001478">
    <property type="protein sequence ID" value="OJT05222.1"/>
    <property type="molecule type" value="Genomic_DNA"/>
</dbReference>
<reference evidence="1 2" key="1">
    <citation type="submission" date="2016-10" db="EMBL/GenBank/DDBJ databases">
        <title>Genome sequence of the basidiomycete white-rot fungus Trametes pubescens.</title>
        <authorList>
            <person name="Makela M.R."/>
            <person name="Granchi Z."/>
            <person name="Peng M."/>
            <person name="De Vries R.P."/>
            <person name="Grigoriev I."/>
            <person name="Riley R."/>
            <person name="Hilden K."/>
        </authorList>
    </citation>
    <scope>NUCLEOTIDE SEQUENCE [LARGE SCALE GENOMIC DNA]</scope>
    <source>
        <strain evidence="1 2">FBCC735</strain>
    </source>
</reference>
<keyword evidence="2" id="KW-1185">Reference proteome</keyword>
<name>A0A1M2VCA0_TRAPU</name>
<gene>
    <name evidence="1" type="ORF">TRAPUB_3987</name>
</gene>
<proteinExistence type="predicted"/>
<comment type="caution">
    <text evidence="1">The sequence shown here is derived from an EMBL/GenBank/DDBJ whole genome shotgun (WGS) entry which is preliminary data.</text>
</comment>
<dbReference type="Proteomes" id="UP000184267">
    <property type="component" value="Unassembled WGS sequence"/>
</dbReference>
<evidence type="ECO:0000313" key="2">
    <source>
        <dbReference type="Proteomes" id="UP000184267"/>
    </source>
</evidence>
<protein>
    <submittedName>
        <fullName evidence="1">Uncharacterized protein</fullName>
    </submittedName>
</protein>
<organism evidence="1 2">
    <name type="scientific">Trametes pubescens</name>
    <name type="common">White-rot fungus</name>
    <dbReference type="NCBI Taxonomy" id="154538"/>
    <lineage>
        <taxon>Eukaryota</taxon>
        <taxon>Fungi</taxon>
        <taxon>Dikarya</taxon>
        <taxon>Basidiomycota</taxon>
        <taxon>Agaricomycotina</taxon>
        <taxon>Agaricomycetes</taxon>
        <taxon>Polyporales</taxon>
        <taxon>Polyporaceae</taxon>
        <taxon>Trametes</taxon>
    </lineage>
</organism>